<dbReference type="SUPFAM" id="SSF53335">
    <property type="entry name" value="S-adenosyl-L-methionine-dependent methyltransferases"/>
    <property type="match status" value="1"/>
</dbReference>
<feature type="compositionally biased region" description="Low complexity" evidence="8">
    <location>
        <begin position="37"/>
        <end position="46"/>
    </location>
</feature>
<reference evidence="10 11" key="1">
    <citation type="submission" date="2023-09" db="EMBL/GenBank/DDBJ databases">
        <title>Multi-omics analysis of a traditional fermented food reveals byproduct-associated fungal strains for waste-to-food upcycling.</title>
        <authorList>
            <consortium name="Lawrence Berkeley National Laboratory"/>
            <person name="Rekdal V.M."/>
            <person name="Villalobos-Escobedo J.M."/>
            <person name="Rodriguez-Valeron N."/>
            <person name="Garcia M.O."/>
            <person name="Vasquez D.P."/>
            <person name="Damayanti I."/>
            <person name="Sorensen P.M."/>
            <person name="Baidoo E.E."/>
            <person name="De Carvalho A.C."/>
            <person name="Riley R."/>
            <person name="Lipzen A."/>
            <person name="He G."/>
            <person name="Yan M."/>
            <person name="Haridas S."/>
            <person name="Daum C."/>
            <person name="Yoshinaga Y."/>
            <person name="Ng V."/>
            <person name="Grigoriev I.V."/>
            <person name="Munk R."/>
            <person name="Nuraida L."/>
            <person name="Wijaya C.H."/>
            <person name="Morales P.-C."/>
            <person name="Keasling J.D."/>
        </authorList>
    </citation>
    <scope>NUCLEOTIDE SEQUENCE [LARGE SCALE GENOMIC DNA]</scope>
    <source>
        <strain evidence="10 11">FGSC 2613</strain>
    </source>
</reference>
<keyword evidence="5" id="KW-0949">S-adenosyl-L-methionine</keyword>
<feature type="region of interest" description="Disordered" evidence="8">
    <location>
        <begin position="37"/>
        <end position="67"/>
    </location>
</feature>
<dbReference type="PANTHER" id="PTHR10920">
    <property type="entry name" value="RIBOSOMAL RNA METHYLTRANSFERASE"/>
    <property type="match status" value="1"/>
</dbReference>
<evidence type="ECO:0000256" key="1">
    <source>
        <dbReference type="ARBA" id="ARBA00009258"/>
    </source>
</evidence>
<feature type="compositionally biased region" description="Low complexity" evidence="8">
    <location>
        <begin position="263"/>
        <end position="274"/>
    </location>
</feature>
<comment type="similarity">
    <text evidence="1">Belongs to the class I-like SAM-binding methyltransferase superfamily. RNA methyltransferase RlmE family.</text>
</comment>
<evidence type="ECO:0000313" key="10">
    <source>
        <dbReference type="EMBL" id="KAL0469897.1"/>
    </source>
</evidence>
<feature type="region of interest" description="Disordered" evidence="8">
    <location>
        <begin position="258"/>
        <end position="281"/>
    </location>
</feature>
<evidence type="ECO:0000313" key="11">
    <source>
        <dbReference type="Proteomes" id="UP001451303"/>
    </source>
</evidence>
<proteinExistence type="inferred from homology"/>
<keyword evidence="2" id="KW-0698">rRNA processing</keyword>
<dbReference type="InterPro" id="IPR015507">
    <property type="entry name" value="rRNA-MeTfrase_E"/>
</dbReference>
<dbReference type="Proteomes" id="UP001451303">
    <property type="component" value="Unassembled WGS sequence"/>
</dbReference>
<dbReference type="Pfam" id="PF01728">
    <property type="entry name" value="FtsJ"/>
    <property type="match status" value="2"/>
</dbReference>
<evidence type="ECO:0000256" key="2">
    <source>
        <dbReference type="ARBA" id="ARBA00022552"/>
    </source>
</evidence>
<evidence type="ECO:0000256" key="7">
    <source>
        <dbReference type="SAM" id="Coils"/>
    </source>
</evidence>
<dbReference type="GO" id="GO:0051301">
    <property type="term" value="P:cell division"/>
    <property type="evidence" value="ECO:0007669"/>
    <property type="project" value="UniProtKB-KW"/>
</dbReference>
<keyword evidence="10" id="KW-0131">Cell cycle</keyword>
<organism evidence="10 11">
    <name type="scientific">Neurospora intermedia</name>
    <dbReference type="NCBI Taxonomy" id="5142"/>
    <lineage>
        <taxon>Eukaryota</taxon>
        <taxon>Fungi</taxon>
        <taxon>Dikarya</taxon>
        <taxon>Ascomycota</taxon>
        <taxon>Pezizomycotina</taxon>
        <taxon>Sordariomycetes</taxon>
        <taxon>Sordariomycetidae</taxon>
        <taxon>Sordariales</taxon>
        <taxon>Sordariaceae</taxon>
        <taxon>Neurospora</taxon>
    </lineage>
</organism>
<keyword evidence="4" id="KW-0808">Transferase</keyword>
<keyword evidence="7" id="KW-0175">Coiled coil</keyword>
<dbReference type="InterPro" id="IPR050082">
    <property type="entry name" value="RNA_methyltr_RlmE"/>
</dbReference>
<feature type="compositionally biased region" description="Basic and acidic residues" evidence="8">
    <location>
        <begin position="339"/>
        <end position="348"/>
    </location>
</feature>
<accession>A0ABR3DB37</accession>
<dbReference type="PANTHER" id="PTHR10920:SF18">
    <property type="entry name" value="RRNA METHYLTRANSFERASE 2, MITOCHONDRIAL"/>
    <property type="match status" value="1"/>
</dbReference>
<dbReference type="EMBL" id="JAVLET010000005">
    <property type="protein sequence ID" value="KAL0469897.1"/>
    <property type="molecule type" value="Genomic_DNA"/>
</dbReference>
<evidence type="ECO:0000256" key="3">
    <source>
        <dbReference type="ARBA" id="ARBA00022603"/>
    </source>
</evidence>
<dbReference type="InterPro" id="IPR029063">
    <property type="entry name" value="SAM-dependent_MTases_sf"/>
</dbReference>
<feature type="region of interest" description="Disordered" evidence="8">
    <location>
        <begin position="302"/>
        <end position="357"/>
    </location>
</feature>
<sequence length="482" mass="54747">MLTRRLPPRLFLRPTPTLITTRASLFPTTSTITITTNPISPIPSTNVPTTNQLRPSSSSSNSQWKARQSNDYYARSARTAGLKSRAAFKLLEINKKYRLFRPNASQIVVDLGFAPGSWSQVALELTKPDGKVVGIDIIPAQPPRGVSSIQGNFLSEGVRGLVKGWLREEEGRGRIELLRKEREKAVRVEQEAKEREERERVERERVGMEEARGSGLEREIAGEVGEGVAGMSEARQKEKNVVVEEMVQGVEKLELTEKREEQQQQQKQRQQQQKDVAKQEIFADRPSYIELERMAVREAQLQQPEVLEQDQREEDKATTAANETERKVDGEESTEELEEGHPQEEQQQPRKKKQPEQMRLVDVVLSDMSEPWPQTSGFSMKTLSNPYSRMMNTSGISFKDHAGSMDLCYAALSFANDTLKPGGHFVCKFYQGSEDKKLENMLRKLFTKVHRDKPDSSRSESKEAYFVALNRRGDVVLDDIPI</sequence>
<evidence type="ECO:0000259" key="9">
    <source>
        <dbReference type="Pfam" id="PF01728"/>
    </source>
</evidence>
<dbReference type="HAMAP" id="MF_01547">
    <property type="entry name" value="RNA_methyltr_E"/>
    <property type="match status" value="1"/>
</dbReference>
<protein>
    <recommendedName>
        <fullName evidence="6">rRNA methyltransferase 2, mitochondrial</fullName>
    </recommendedName>
</protein>
<keyword evidence="3" id="KW-0489">Methyltransferase</keyword>
<dbReference type="Gene3D" id="3.40.50.150">
    <property type="entry name" value="Vaccinia Virus protein VP39"/>
    <property type="match status" value="1"/>
</dbReference>
<evidence type="ECO:0000256" key="6">
    <source>
        <dbReference type="ARBA" id="ARBA00041184"/>
    </source>
</evidence>
<comment type="caution">
    <text evidence="10">The sequence shown here is derived from an EMBL/GenBank/DDBJ whole genome shotgun (WGS) entry which is preliminary data.</text>
</comment>
<keyword evidence="11" id="KW-1185">Reference proteome</keyword>
<gene>
    <name evidence="10" type="ORF">QR685DRAFT_499996</name>
</gene>
<evidence type="ECO:0000256" key="8">
    <source>
        <dbReference type="SAM" id="MobiDB-lite"/>
    </source>
</evidence>
<feature type="domain" description="Ribosomal RNA methyltransferase FtsJ" evidence="9">
    <location>
        <begin position="350"/>
        <end position="471"/>
    </location>
</feature>
<feature type="domain" description="Ribosomal RNA methyltransferase FtsJ" evidence="9">
    <location>
        <begin position="83"/>
        <end position="163"/>
    </location>
</feature>
<evidence type="ECO:0000256" key="4">
    <source>
        <dbReference type="ARBA" id="ARBA00022679"/>
    </source>
</evidence>
<name>A0ABR3DB37_NEUIN</name>
<keyword evidence="10" id="KW-0132">Cell division</keyword>
<evidence type="ECO:0000256" key="5">
    <source>
        <dbReference type="ARBA" id="ARBA00022691"/>
    </source>
</evidence>
<feature type="coiled-coil region" evidence="7">
    <location>
        <begin position="175"/>
        <end position="211"/>
    </location>
</feature>
<feature type="compositionally biased region" description="Basic and acidic residues" evidence="8">
    <location>
        <begin position="309"/>
        <end position="330"/>
    </location>
</feature>
<dbReference type="InterPro" id="IPR002877">
    <property type="entry name" value="RNA_MeTrfase_FtsJ_dom"/>
</dbReference>